<reference evidence="1 2" key="1">
    <citation type="submission" date="2020-12" db="EMBL/GenBank/DDBJ databases">
        <title>FDA dAtabase for Regulatory Grade micrObial Sequences (FDA-ARGOS): Supporting development and validation of Infectious Disease Dx tests.</title>
        <authorList>
            <person name="Sproer C."/>
            <person name="Gronow S."/>
            <person name="Severitt S."/>
            <person name="Schroder I."/>
            <person name="Tallon L."/>
            <person name="Sadzewicz L."/>
            <person name="Zhao X."/>
            <person name="Boylan J."/>
            <person name="Ott S."/>
            <person name="Bowen H."/>
            <person name="Vavikolanu K."/>
            <person name="Mehta A."/>
            <person name="Aluvathingal J."/>
            <person name="Nadendla S."/>
            <person name="Lowell S."/>
            <person name="Myers T."/>
            <person name="Yan Y."/>
            <person name="Sichtig H."/>
        </authorList>
    </citation>
    <scope>NUCLEOTIDE SEQUENCE [LARGE SCALE GENOMIC DNA]</scope>
    <source>
        <strain evidence="1 2">FDAARGOS_864</strain>
    </source>
</reference>
<dbReference type="PIRSF" id="PIRSF001439">
    <property type="entry name" value="CryM"/>
    <property type="match status" value="1"/>
</dbReference>
<evidence type="ECO:0000313" key="2">
    <source>
        <dbReference type="Proteomes" id="UP000594975"/>
    </source>
</evidence>
<gene>
    <name evidence="1" type="ORF">I6G21_02695</name>
</gene>
<dbReference type="Gene3D" id="3.30.1780.10">
    <property type="entry name" value="ornithine cyclodeaminase, domain 1"/>
    <property type="match status" value="1"/>
</dbReference>
<dbReference type="InterPro" id="IPR036291">
    <property type="entry name" value="NAD(P)-bd_dom_sf"/>
</dbReference>
<protein>
    <submittedName>
        <fullName evidence="1">Ornithine cyclodeaminase family protein</fullName>
    </submittedName>
</protein>
<dbReference type="PANTHER" id="PTHR13812:SF19">
    <property type="entry name" value="KETIMINE REDUCTASE MU-CRYSTALLIN"/>
    <property type="match status" value="1"/>
</dbReference>
<sequence>MPAQPSALIRHVGADQVTAHLPMRAAVDALRQSLLDGLDPAEDLQRCTAPLSRGRFLMMPSEVGGYAGIKILTLCPDNADRELPTIQGGYLLHDAETLSPLAMIDGTALTAVRTPAVSALGVDLLADGEARELIVFGTGPQALQHVHAIAAIRQISRVGLVGRDLARTRAAVERLRRDGYRVHVAHADDTAGAPIIACCTASADPLFDGSVVDERAVVVAMGSHTPDAREVDDALLARARVYVEDPETALREAGEIVQGTASGILSAERLRPLRELVCAPGPQDAPDAPGPALFKTVGMGWQDLVTARALYENLPGRG</sequence>
<organism evidence="1 2">
    <name type="scientific">Rothia kristinae</name>
    <dbReference type="NCBI Taxonomy" id="37923"/>
    <lineage>
        <taxon>Bacteria</taxon>
        <taxon>Bacillati</taxon>
        <taxon>Actinomycetota</taxon>
        <taxon>Actinomycetes</taxon>
        <taxon>Micrococcales</taxon>
        <taxon>Micrococcaceae</taxon>
        <taxon>Rothia</taxon>
    </lineage>
</organism>
<dbReference type="SUPFAM" id="SSF51735">
    <property type="entry name" value="NAD(P)-binding Rossmann-fold domains"/>
    <property type="match status" value="1"/>
</dbReference>
<name>A0A7T3CH80_9MICC</name>
<dbReference type="Gene3D" id="3.40.50.720">
    <property type="entry name" value="NAD(P)-binding Rossmann-like Domain"/>
    <property type="match status" value="1"/>
</dbReference>
<dbReference type="EMBL" id="CP065738">
    <property type="protein sequence ID" value="QPT54121.1"/>
    <property type="molecule type" value="Genomic_DNA"/>
</dbReference>
<dbReference type="InterPro" id="IPR023401">
    <property type="entry name" value="ODC_N"/>
</dbReference>
<evidence type="ECO:0000313" key="1">
    <source>
        <dbReference type="EMBL" id="QPT54121.1"/>
    </source>
</evidence>
<dbReference type="GO" id="GO:0005737">
    <property type="term" value="C:cytoplasm"/>
    <property type="evidence" value="ECO:0007669"/>
    <property type="project" value="TreeGrafter"/>
</dbReference>
<dbReference type="KEGG" id="rkr:I6G21_02695"/>
<proteinExistence type="predicted"/>
<dbReference type="InterPro" id="IPR003462">
    <property type="entry name" value="ODC_Mu_crystall"/>
</dbReference>
<dbReference type="AlphaFoldDB" id="A0A7T3CH80"/>
<dbReference type="Pfam" id="PF02423">
    <property type="entry name" value="OCD_Mu_crystall"/>
    <property type="match status" value="1"/>
</dbReference>
<dbReference type="Proteomes" id="UP000594975">
    <property type="component" value="Chromosome"/>
</dbReference>
<dbReference type="GeneID" id="61262267"/>
<dbReference type="RefSeq" id="WP_197939457.1">
    <property type="nucleotide sequence ID" value="NZ_CP065738.1"/>
</dbReference>
<dbReference type="PANTHER" id="PTHR13812">
    <property type="entry name" value="KETIMINE REDUCTASE MU-CRYSTALLIN"/>
    <property type="match status" value="1"/>
</dbReference>
<accession>A0A7T3CH80</accession>